<reference evidence="1 2" key="1">
    <citation type="journal article" date="2023" name="Hortic Res">
        <title>Pangenome of water caltrop reveals structural variations and asymmetric subgenome divergence after allopolyploidization.</title>
        <authorList>
            <person name="Zhang X."/>
            <person name="Chen Y."/>
            <person name="Wang L."/>
            <person name="Yuan Y."/>
            <person name="Fang M."/>
            <person name="Shi L."/>
            <person name="Lu R."/>
            <person name="Comes H.P."/>
            <person name="Ma Y."/>
            <person name="Chen Y."/>
            <person name="Huang G."/>
            <person name="Zhou Y."/>
            <person name="Zheng Z."/>
            <person name="Qiu Y."/>
        </authorList>
    </citation>
    <scope>NUCLEOTIDE SEQUENCE [LARGE SCALE GENOMIC DNA]</scope>
    <source>
        <strain evidence="1">F231</strain>
    </source>
</reference>
<comment type="caution">
    <text evidence="1">The sequence shown here is derived from an EMBL/GenBank/DDBJ whole genome shotgun (WGS) entry which is preliminary data.</text>
</comment>
<keyword evidence="2" id="KW-1185">Reference proteome</keyword>
<sequence length="772" mass="88828">MSRLPLPPINSACERKQSVNQPIKTDWCMTLMASRRKLFLIGNDHGDLFGAGSGFLSGLLCRIMLWAVKSLWLLLCEVLLWPFGSVSRYISRTYREGVDGSERNERSYHLYDLQAENREASASLKETYNPASWNIEEDDHHIFCADEGEYVLSETSWGQHRFSFGSGIDGFVEEPKIMSFIVQEKLVSYVDATNLCACNFSEESRDSLEKVDDVEETESDKCSGVENEPVAEEEIYGNGRILSESLSGPKIQVEANIDTVNSFTDEVVLEANEEVYSCTDEGFVWLVDEGTEEDVEEQPNSEESCLWEEDVAELEGVSSGEELQIQHRSDEDDDGGFVEKDLQEVIVLVEKSRRDESECRQQKVGDGESGQVEYNDRSDLSSWWKHDEIIEQLRQELKAARTGGLPTILEEPELEETDSSPTKMADVMMESMKMTDQKLGHKSQIMEIQEFYKSYAERMRKLDVSNYQTMHAIGILHLKDPLKSNATHIPSSPLMKSHLSQNLWPTKLRRSKIGPAIHSMEAFYQDLEMIYVGQVCLSWEILQWECGKCQELLELDPHGSRQYTFVASEIQFFQVLLRRFIENEPFQGPRIENYVKTRCVVRSLLQVPALKDDSFSFSEKKARVGEQDDVPTAAAVMQLMEETIRLFWDFIRSDKEEGDCSICKKRQLRVLDSDDMELLKVTRNQLKKKERKLKGILRSGNCIVKRLQKHRDRGDEMLMLVSAQVELRLISRVLNMAKVTREQFIWCREKLERISFISRKIYAEPSFLLFPC</sequence>
<dbReference type="EMBL" id="JAXQNO010000013">
    <property type="protein sequence ID" value="KAK4784920.1"/>
    <property type="molecule type" value="Genomic_DNA"/>
</dbReference>
<dbReference type="PANTHER" id="PTHR46741:SF4">
    <property type="entry name" value="FINGER FYVE DOMAIN PROTEIN, PUTATIVE (DUF1666)-RELATED"/>
    <property type="match status" value="1"/>
</dbReference>
<name>A0AAN7LGF6_TRANT</name>
<accession>A0AAN7LGF6</accession>
<evidence type="ECO:0000313" key="1">
    <source>
        <dbReference type="EMBL" id="KAK4784920.1"/>
    </source>
</evidence>
<organism evidence="1 2">
    <name type="scientific">Trapa natans</name>
    <name type="common">Water chestnut</name>
    <dbReference type="NCBI Taxonomy" id="22666"/>
    <lineage>
        <taxon>Eukaryota</taxon>
        <taxon>Viridiplantae</taxon>
        <taxon>Streptophyta</taxon>
        <taxon>Embryophyta</taxon>
        <taxon>Tracheophyta</taxon>
        <taxon>Spermatophyta</taxon>
        <taxon>Magnoliopsida</taxon>
        <taxon>eudicotyledons</taxon>
        <taxon>Gunneridae</taxon>
        <taxon>Pentapetalae</taxon>
        <taxon>rosids</taxon>
        <taxon>malvids</taxon>
        <taxon>Myrtales</taxon>
        <taxon>Lythraceae</taxon>
        <taxon>Trapa</taxon>
    </lineage>
</organism>
<dbReference type="Proteomes" id="UP001346149">
    <property type="component" value="Unassembled WGS sequence"/>
</dbReference>
<evidence type="ECO:0000313" key="2">
    <source>
        <dbReference type="Proteomes" id="UP001346149"/>
    </source>
</evidence>
<gene>
    <name evidence="1" type="ORF">SAY86_001609</name>
</gene>
<protein>
    <recommendedName>
        <fullName evidence="3">Ribosomal protein L34Ae</fullName>
    </recommendedName>
</protein>
<dbReference type="InterPro" id="IPR012870">
    <property type="entry name" value="DUF1666"/>
</dbReference>
<evidence type="ECO:0008006" key="3">
    <source>
        <dbReference type="Google" id="ProtNLM"/>
    </source>
</evidence>
<proteinExistence type="predicted"/>
<dbReference type="Pfam" id="PF07891">
    <property type="entry name" value="DUF1666"/>
    <property type="match status" value="1"/>
</dbReference>
<dbReference type="PANTHER" id="PTHR46741">
    <property type="entry name" value="OS09G0413600 PROTEIN"/>
    <property type="match status" value="1"/>
</dbReference>
<dbReference type="AlphaFoldDB" id="A0AAN7LGF6"/>